<feature type="transmembrane region" description="Helical" evidence="1">
    <location>
        <begin position="66"/>
        <end position="84"/>
    </location>
</feature>
<dbReference type="Proteomes" id="UP000193083">
    <property type="component" value="Unassembled WGS sequence"/>
</dbReference>
<keyword evidence="1" id="KW-0472">Membrane</keyword>
<keyword evidence="1" id="KW-0812">Transmembrane</keyword>
<evidence type="ECO:0000256" key="1">
    <source>
        <dbReference type="SAM" id="Phobius"/>
    </source>
</evidence>
<dbReference type="EMBL" id="FXBL01000003">
    <property type="protein sequence ID" value="SMH26651.1"/>
    <property type="molecule type" value="Genomic_DNA"/>
</dbReference>
<keyword evidence="1" id="KW-1133">Transmembrane helix</keyword>
<dbReference type="AlphaFoldDB" id="A0A1X7MQM8"/>
<organism evidence="2 3">
    <name type="scientific">Mesorhizobium australicum</name>
    <dbReference type="NCBI Taxonomy" id="536018"/>
    <lineage>
        <taxon>Bacteria</taxon>
        <taxon>Pseudomonadati</taxon>
        <taxon>Pseudomonadota</taxon>
        <taxon>Alphaproteobacteria</taxon>
        <taxon>Hyphomicrobiales</taxon>
        <taxon>Phyllobacteriaceae</taxon>
        <taxon>Mesorhizobium</taxon>
    </lineage>
</organism>
<name>A0A1X7MQM8_9HYPH</name>
<evidence type="ECO:0000313" key="2">
    <source>
        <dbReference type="EMBL" id="SMH26651.1"/>
    </source>
</evidence>
<sequence length="192" mass="19786">MEERAAHQAFLPCNGGRHLQASGFAAFVAFDLFSGKEHGGELASIVAASGLVYLAAAALEKPSASWLVFFGSVVVITVAKMGVISVDATWLLLAIAAAFLGYGVVHGTYRSAGGGLPLQTIAMIAFGAIAAIALYLDPTAGAYLVATGLFAHAVWDVYHHRVNKVVSRSMAEFCCVLDVALAGAIVIATASS</sequence>
<accession>A0A1X7MQM8</accession>
<keyword evidence="3" id="KW-1185">Reference proteome</keyword>
<proteinExistence type="predicted"/>
<feature type="transmembrane region" description="Helical" evidence="1">
    <location>
        <begin position="170"/>
        <end position="190"/>
    </location>
</feature>
<protein>
    <submittedName>
        <fullName evidence="2">Uncharacterized protein</fullName>
    </submittedName>
</protein>
<feature type="transmembrane region" description="Helical" evidence="1">
    <location>
        <begin position="116"/>
        <end position="136"/>
    </location>
</feature>
<dbReference type="RefSeq" id="WP_244561625.1">
    <property type="nucleotide sequence ID" value="NZ_FXBL01000003.1"/>
</dbReference>
<gene>
    <name evidence="2" type="ORF">SAMN02982922_0384</name>
</gene>
<reference evidence="2 3" key="1">
    <citation type="submission" date="2017-04" db="EMBL/GenBank/DDBJ databases">
        <authorList>
            <person name="Afonso C.L."/>
            <person name="Miller P.J."/>
            <person name="Scott M.A."/>
            <person name="Spackman E."/>
            <person name="Goraichik I."/>
            <person name="Dimitrov K.M."/>
            <person name="Suarez D.L."/>
            <person name="Swayne D.E."/>
        </authorList>
    </citation>
    <scope>NUCLEOTIDE SEQUENCE [LARGE SCALE GENOMIC DNA]</scope>
    <source>
        <strain evidence="2 3">B5P</strain>
    </source>
</reference>
<evidence type="ECO:0000313" key="3">
    <source>
        <dbReference type="Proteomes" id="UP000193083"/>
    </source>
</evidence>
<feature type="transmembrane region" description="Helical" evidence="1">
    <location>
        <begin position="90"/>
        <end position="109"/>
    </location>
</feature>
<feature type="transmembrane region" description="Helical" evidence="1">
    <location>
        <begin position="142"/>
        <end position="158"/>
    </location>
</feature>